<dbReference type="EMBL" id="JBJQND010000011">
    <property type="protein sequence ID" value="KAL3861211.1"/>
    <property type="molecule type" value="Genomic_DNA"/>
</dbReference>
<gene>
    <name evidence="1" type="ORF">ACJMK2_007262</name>
</gene>
<evidence type="ECO:0000313" key="2">
    <source>
        <dbReference type="Proteomes" id="UP001634394"/>
    </source>
</evidence>
<organism evidence="1 2">
    <name type="scientific">Sinanodonta woodiana</name>
    <name type="common">Chinese pond mussel</name>
    <name type="synonym">Anodonta woodiana</name>
    <dbReference type="NCBI Taxonomy" id="1069815"/>
    <lineage>
        <taxon>Eukaryota</taxon>
        <taxon>Metazoa</taxon>
        <taxon>Spiralia</taxon>
        <taxon>Lophotrochozoa</taxon>
        <taxon>Mollusca</taxon>
        <taxon>Bivalvia</taxon>
        <taxon>Autobranchia</taxon>
        <taxon>Heteroconchia</taxon>
        <taxon>Palaeoheterodonta</taxon>
        <taxon>Unionida</taxon>
        <taxon>Unionoidea</taxon>
        <taxon>Unionidae</taxon>
        <taxon>Unioninae</taxon>
        <taxon>Sinanodonta</taxon>
    </lineage>
</organism>
<dbReference type="Proteomes" id="UP001634394">
    <property type="component" value="Unassembled WGS sequence"/>
</dbReference>
<dbReference type="AlphaFoldDB" id="A0ABD3VJ42"/>
<sequence length="269" mass="31270">MDIVDFKKKIFSALWPLYNGYCRLEKTLFSSLATLQRILSTSEKKHSALWSLYNGYCRLQKKKHSALWPLYNGYCRLQKTPSSSMTALQRILSTSEKKNIFSLMASIQRILSTSENAIQLFGRFTPDIVDFRKKTFSSLAALQRILSTSENTIQLFGRFTTDIVDFRRKKQTFQLYGLYTAHIVDFRIHHSALWPLYNGYCRLQKTPFSSLAALQRILSTSENTIQLFGRFTTDIVDFRKHHSALWPLYNGYCRLQKTPFSSLAALQRI</sequence>
<name>A0ABD3VJ42_SINWO</name>
<proteinExistence type="predicted"/>
<comment type="caution">
    <text evidence="1">The sequence shown here is derived from an EMBL/GenBank/DDBJ whole genome shotgun (WGS) entry which is preliminary data.</text>
</comment>
<accession>A0ABD3VJ42</accession>
<protein>
    <submittedName>
        <fullName evidence="1">Uncharacterized protein</fullName>
    </submittedName>
</protein>
<evidence type="ECO:0000313" key="1">
    <source>
        <dbReference type="EMBL" id="KAL3861211.1"/>
    </source>
</evidence>
<reference evidence="1 2" key="1">
    <citation type="submission" date="2024-11" db="EMBL/GenBank/DDBJ databases">
        <title>Chromosome-level genome assembly of the freshwater bivalve Anodonta woodiana.</title>
        <authorList>
            <person name="Chen X."/>
        </authorList>
    </citation>
    <scope>NUCLEOTIDE SEQUENCE [LARGE SCALE GENOMIC DNA]</scope>
    <source>
        <strain evidence="1">MN2024</strain>
        <tissue evidence="1">Gills</tissue>
    </source>
</reference>
<keyword evidence="2" id="KW-1185">Reference proteome</keyword>